<protein>
    <submittedName>
        <fullName evidence="6">RNA polymerase factor sigma-70</fullName>
    </submittedName>
</protein>
<gene>
    <name evidence="6" type="ORF">COEU31_03800</name>
</gene>
<dbReference type="AlphaFoldDB" id="A0AAI9NXM0"/>
<dbReference type="InterPro" id="IPR000943">
    <property type="entry name" value="RNA_pol_sigma70"/>
</dbReference>
<dbReference type="Pfam" id="PF04542">
    <property type="entry name" value="Sigma70_r2"/>
    <property type="match status" value="1"/>
</dbReference>
<evidence type="ECO:0000256" key="1">
    <source>
        <dbReference type="ARBA" id="ARBA00023015"/>
    </source>
</evidence>
<keyword evidence="4" id="KW-0804">Transcription</keyword>
<keyword evidence="3" id="KW-0238">DNA-binding</keyword>
<dbReference type="PIRSF" id="PIRSF002939">
    <property type="entry name" value="RNA_polymerase_sigma-H_factor"/>
    <property type="match status" value="1"/>
</dbReference>
<name>A0AAI9NXM0_9FIRM</name>
<evidence type="ECO:0000256" key="3">
    <source>
        <dbReference type="ARBA" id="ARBA00023125"/>
    </source>
</evidence>
<dbReference type="PROSITE" id="PS00715">
    <property type="entry name" value="SIGMA70_1"/>
    <property type="match status" value="1"/>
</dbReference>
<dbReference type="InterPro" id="IPR007627">
    <property type="entry name" value="RNA_pol_sigma70_r2"/>
</dbReference>
<dbReference type="InterPro" id="IPR016371">
    <property type="entry name" value="RNA_pol_sigma-H_factor"/>
</dbReference>
<accession>A0AAI9NXM0</accession>
<reference evidence="6" key="1">
    <citation type="submission" date="2020-06" db="EMBL/GenBank/DDBJ databases">
        <title>Characterization of fructooligosaccharide metabolism and fructooligosaccharide-degrading enzymes in human commensal butyrate producers.</title>
        <authorList>
            <person name="Tanno H."/>
            <person name="Fujii T."/>
            <person name="Hirano K."/>
            <person name="Maeno S."/>
            <person name="Tonozuka T."/>
            <person name="Sakamoto M."/>
            <person name="Ohkuma M."/>
            <person name="Tochio T."/>
            <person name="Endo A."/>
        </authorList>
    </citation>
    <scope>NUCLEOTIDE SEQUENCE</scope>
    <source>
        <strain evidence="6">JCM 31265</strain>
    </source>
</reference>
<dbReference type="SUPFAM" id="SSF88946">
    <property type="entry name" value="Sigma2 domain of RNA polymerase sigma factors"/>
    <property type="match status" value="1"/>
</dbReference>
<organism evidence="6 7">
    <name type="scientific">Coprococcus eutactus</name>
    <dbReference type="NCBI Taxonomy" id="33043"/>
    <lineage>
        <taxon>Bacteria</taxon>
        <taxon>Bacillati</taxon>
        <taxon>Bacillota</taxon>
        <taxon>Clostridia</taxon>
        <taxon>Lachnospirales</taxon>
        <taxon>Lachnospiraceae</taxon>
        <taxon>Coprococcus</taxon>
    </lineage>
</organism>
<evidence type="ECO:0000313" key="7">
    <source>
        <dbReference type="Proteomes" id="UP000660047"/>
    </source>
</evidence>
<evidence type="ECO:0000313" key="6">
    <source>
        <dbReference type="EMBL" id="GFO93334.1"/>
    </source>
</evidence>
<keyword evidence="2" id="KW-0731">Sigma factor</keyword>
<dbReference type="PANTHER" id="PTHR30385">
    <property type="entry name" value="SIGMA FACTOR F FLAGELLAR"/>
    <property type="match status" value="1"/>
</dbReference>
<evidence type="ECO:0000256" key="2">
    <source>
        <dbReference type="ARBA" id="ARBA00023082"/>
    </source>
</evidence>
<dbReference type="SUPFAM" id="SSF88659">
    <property type="entry name" value="Sigma3 and sigma4 domains of RNA polymerase sigma factors"/>
    <property type="match status" value="1"/>
</dbReference>
<dbReference type="GO" id="GO:0003677">
    <property type="term" value="F:DNA binding"/>
    <property type="evidence" value="ECO:0007669"/>
    <property type="project" value="UniProtKB-KW"/>
</dbReference>
<keyword evidence="1" id="KW-0805">Transcription regulation</keyword>
<dbReference type="GO" id="GO:0006352">
    <property type="term" value="P:DNA-templated transcription initiation"/>
    <property type="evidence" value="ECO:0007669"/>
    <property type="project" value="InterPro"/>
</dbReference>
<dbReference type="Proteomes" id="UP000660047">
    <property type="component" value="Unassembled WGS sequence"/>
</dbReference>
<evidence type="ECO:0000259" key="5">
    <source>
        <dbReference type="PROSITE" id="PS00715"/>
    </source>
</evidence>
<dbReference type="InterPro" id="IPR014284">
    <property type="entry name" value="RNA_pol_sigma-70_dom"/>
</dbReference>
<dbReference type="RefSeq" id="WP_022216016.1">
    <property type="nucleotide sequence ID" value="NZ_BLYL01000001.1"/>
</dbReference>
<comment type="caution">
    <text evidence="6">The sequence shown here is derived from an EMBL/GenBank/DDBJ whole genome shotgun (WGS) entry which is preliminary data.</text>
</comment>
<sequence>MYLELSDNELLELINEQKDNDAMETLIKRYGPMITGQSRSLYIIGADEEDLIQEGMIGLVKAVNNYRPDKGATFKTFAFMCVRRQLITAVNNSNNKKNGPLNYYISIYGDGGGDYSSPLDEIDSGVITNPEDIMMAKLRESDLIKLIDSKLSKLEKHVLDEYLTGASYEVIGERLCKPAKSIDNAVQRIRAKLRDV</sequence>
<dbReference type="NCBIfam" id="TIGR02937">
    <property type="entry name" value="sigma70-ECF"/>
    <property type="match status" value="1"/>
</dbReference>
<dbReference type="GO" id="GO:0016987">
    <property type="term" value="F:sigma factor activity"/>
    <property type="evidence" value="ECO:0007669"/>
    <property type="project" value="UniProtKB-KW"/>
</dbReference>
<evidence type="ECO:0000256" key="4">
    <source>
        <dbReference type="ARBA" id="ARBA00023163"/>
    </source>
</evidence>
<dbReference type="InterPro" id="IPR013324">
    <property type="entry name" value="RNA_pol_sigma_r3/r4-like"/>
</dbReference>
<dbReference type="InterPro" id="IPR013325">
    <property type="entry name" value="RNA_pol_sigma_r2"/>
</dbReference>
<dbReference type="PANTHER" id="PTHR30385:SF1">
    <property type="entry name" value="RNA POLYMERASE SIGMA-H FACTOR"/>
    <property type="match status" value="1"/>
</dbReference>
<dbReference type="Gene3D" id="1.10.1740.10">
    <property type="match status" value="1"/>
</dbReference>
<proteinExistence type="predicted"/>
<feature type="domain" description="RNA polymerase sigma-70" evidence="5">
    <location>
        <begin position="50"/>
        <end position="63"/>
    </location>
</feature>
<dbReference type="EMBL" id="BLYL01000001">
    <property type="protein sequence ID" value="GFO93334.1"/>
    <property type="molecule type" value="Genomic_DNA"/>
</dbReference>